<accession>A0A5D9C7M6</accession>
<comment type="caution">
    <text evidence="1">The sequence shown here is derived from an EMBL/GenBank/DDBJ whole genome shotgun (WGS) entry which is preliminary data.</text>
</comment>
<evidence type="ECO:0000313" key="2">
    <source>
        <dbReference type="Proteomes" id="UP000322077"/>
    </source>
</evidence>
<proteinExistence type="predicted"/>
<organism evidence="1 2">
    <name type="scientific">Sphingomonas montanisoli</name>
    <dbReference type="NCBI Taxonomy" id="2606412"/>
    <lineage>
        <taxon>Bacteria</taxon>
        <taxon>Pseudomonadati</taxon>
        <taxon>Pseudomonadota</taxon>
        <taxon>Alphaproteobacteria</taxon>
        <taxon>Sphingomonadales</taxon>
        <taxon>Sphingomonadaceae</taxon>
        <taxon>Sphingomonas</taxon>
    </lineage>
</organism>
<dbReference type="EMBL" id="VTOU01000002">
    <property type="protein sequence ID" value="TZG27764.1"/>
    <property type="molecule type" value="Genomic_DNA"/>
</dbReference>
<name>A0A5D9C7M6_9SPHN</name>
<evidence type="ECO:0000313" key="1">
    <source>
        <dbReference type="EMBL" id="TZG27764.1"/>
    </source>
</evidence>
<dbReference type="AlphaFoldDB" id="A0A5D9C7M6"/>
<keyword evidence="2" id="KW-1185">Reference proteome</keyword>
<reference evidence="1 2" key="1">
    <citation type="submission" date="2019-08" db="EMBL/GenBank/DDBJ databases">
        <authorList>
            <person name="Wang G."/>
            <person name="Xu Z."/>
        </authorList>
    </citation>
    <scope>NUCLEOTIDE SEQUENCE [LARGE SCALE GENOMIC DNA]</scope>
    <source>
        <strain evidence="1 2">ZX</strain>
    </source>
</reference>
<gene>
    <name evidence="1" type="ORF">FYJ91_09365</name>
</gene>
<protein>
    <submittedName>
        <fullName evidence="1">Uncharacterized protein</fullName>
    </submittedName>
</protein>
<dbReference type="RefSeq" id="WP_149521976.1">
    <property type="nucleotide sequence ID" value="NZ_VTOU01000002.1"/>
</dbReference>
<dbReference type="Proteomes" id="UP000322077">
    <property type="component" value="Unassembled WGS sequence"/>
</dbReference>
<sequence>MNRTIAPSRKKSGTVFAAIATAAAILTVTLPTVPLAAATIALPAPAYSYADLADLALGSPLVAGVEILKAERLKGDLAPGLQPGFARFLISASTQMLLRGADGMPGTITYLADVPLDAKGRVPTLKKMRVVVLAERVVGRPQEIRLSSPHSQIAWTPEIESRLRSILTESVGGKAPPRVTGITGAFYSPGAIAGESESQIFLATADKRPISLSVLRRPGEQTQWSVATGEIVDDSATIPQRDTLIWYRLACFLPKRIPAKALAQLSDGDAQAVQQDYIFVLEQLGACARTIR</sequence>